<reference evidence="3 5" key="2">
    <citation type="submission" date="2018-08" db="EMBL/GenBank/DDBJ databases">
        <authorList>
            <person name="Lorentzen P. G. S. M."/>
        </authorList>
    </citation>
    <scope>NUCLEOTIDE SEQUENCE [LARGE SCALE GENOMIC DNA]</scope>
    <source>
        <strain evidence="3 5">CRBO_1381</strain>
    </source>
</reference>
<reference evidence="1" key="3">
    <citation type="submission" date="2019-10" db="EMBL/GenBank/DDBJ databases">
        <title>Malate fermentation in French cider.</title>
        <authorList>
            <person name="Cousin F.J."/>
            <person name="Medina Fernandez S."/>
            <person name="Misery B."/>
            <person name="Laplace J.-M."/>
            <person name="Cretenet M."/>
        </authorList>
    </citation>
    <scope>NUCLEOTIDE SEQUENCE</scope>
    <source>
        <strain evidence="1">UCMA15129</strain>
    </source>
</reference>
<evidence type="ECO:0000313" key="4">
    <source>
        <dbReference type="Proteomes" id="UP000181728"/>
    </source>
</evidence>
<dbReference type="PANTHER" id="PTHR39161">
    <property type="entry name" value="ADAPTER PROTEIN MECA"/>
    <property type="match status" value="1"/>
</dbReference>
<dbReference type="RefSeq" id="WP_002817665.1">
    <property type="nucleotide sequence ID" value="NZ_CP027431.1"/>
</dbReference>
<evidence type="ECO:0000313" key="2">
    <source>
        <dbReference type="EMBL" id="OIM21113.1"/>
    </source>
</evidence>
<sequence>MKLEKIDANTLHIMLTKADLDDRHVSMMDLMSDRSEVESFFYSILDEADADHSFSNDDQVTFQILPTGQHGVELFISKIVDDPNVSVDESGKAVFSLKNEQVDPTIVKLLRGYDDPAHSKKTTVLSRGKQILQAKRKHPHGVLNNWYLFTDFDEFLTVVNQIDSRQLVSDLYEIQTADKNSSVHRSFLLHLLSRTKKAEAIQLLMSDFGLRVDGSQIEASDLKKPIFLNSALELSKKFFKN</sequence>
<dbReference type="Proteomes" id="UP000294726">
    <property type="component" value="Chromosome"/>
</dbReference>
<dbReference type="EMBL" id="WERV01000002">
    <property type="protein sequence ID" value="MDV7714599.1"/>
    <property type="molecule type" value="Genomic_DNA"/>
</dbReference>
<protein>
    <submittedName>
        <fullName evidence="3">Adapter protein (MecA)</fullName>
    </submittedName>
    <submittedName>
        <fullName evidence="1">Competence protein</fullName>
    </submittedName>
</protein>
<dbReference type="EMBL" id="LR031358">
    <property type="protein sequence ID" value="VDB98397.1"/>
    <property type="molecule type" value="Genomic_DNA"/>
</dbReference>
<dbReference type="InterPro" id="IPR008681">
    <property type="entry name" value="Neg-reg_MecA"/>
</dbReference>
<evidence type="ECO:0000313" key="1">
    <source>
        <dbReference type="EMBL" id="MDV7714599.1"/>
    </source>
</evidence>
<evidence type="ECO:0000313" key="5">
    <source>
        <dbReference type="Proteomes" id="UP000294726"/>
    </source>
</evidence>
<dbReference type="EMBL" id="MLOK01000040">
    <property type="protein sequence ID" value="OIM21113.1"/>
    <property type="molecule type" value="Genomic_DNA"/>
</dbReference>
<dbReference type="AlphaFoldDB" id="A0A483AZR2"/>
<dbReference type="Pfam" id="PF05389">
    <property type="entry name" value="MecA"/>
    <property type="match status" value="1"/>
</dbReference>
<dbReference type="GeneID" id="75065748"/>
<evidence type="ECO:0000313" key="3">
    <source>
        <dbReference type="EMBL" id="VDB98397.1"/>
    </source>
</evidence>
<dbReference type="Proteomes" id="UP001281024">
    <property type="component" value="Unassembled WGS sequence"/>
</dbReference>
<reference evidence="2 4" key="1">
    <citation type="journal article" date="2016" name="BMC Genomics">
        <title>Consensus pan-genome assembly of the specialised wine bacterium Oenococcus oeni.</title>
        <authorList>
            <person name="Sternes P.R."/>
            <person name="Borneman A.R."/>
        </authorList>
    </citation>
    <scope>NUCLEOTIDE SEQUENCE [LARGE SCALE GENOMIC DNA]</scope>
    <source>
        <strain evidence="2 4">AWRIB661</strain>
    </source>
</reference>
<dbReference type="Proteomes" id="UP000181728">
    <property type="component" value="Unassembled WGS sequence"/>
</dbReference>
<evidence type="ECO:0000313" key="6">
    <source>
        <dbReference type="Proteomes" id="UP001281024"/>
    </source>
</evidence>
<name>A0A483AZR2_OENOE</name>
<organism evidence="1 6">
    <name type="scientific">Oenococcus oeni</name>
    <name type="common">Leuconostoc oenos</name>
    <dbReference type="NCBI Taxonomy" id="1247"/>
    <lineage>
        <taxon>Bacteria</taxon>
        <taxon>Bacillati</taxon>
        <taxon>Bacillota</taxon>
        <taxon>Bacilli</taxon>
        <taxon>Lactobacillales</taxon>
        <taxon>Lactobacillaceae</taxon>
        <taxon>Oenococcus</taxon>
    </lineage>
</organism>
<gene>
    <name evidence="2" type="ORF">ATX59_05645</name>
    <name evidence="1" type="ORF">GA838_02225</name>
    <name evidence="3" type="ORF">OENI_1162</name>
</gene>
<proteinExistence type="predicted"/>
<dbReference type="PANTHER" id="PTHR39161:SF1">
    <property type="entry name" value="ADAPTER PROTEIN MECA 1"/>
    <property type="match status" value="1"/>
</dbReference>
<accession>A0A483AZR2</accession>